<evidence type="ECO:0000313" key="6">
    <source>
        <dbReference type="EMBL" id="MEE2052910.1"/>
    </source>
</evidence>
<gene>
    <name evidence="6" type="ORF">Q8A49_20625</name>
</gene>
<feature type="region of interest" description="Disordered" evidence="3">
    <location>
        <begin position="1"/>
        <end position="29"/>
    </location>
</feature>
<dbReference type="PIRSF" id="PIRSF000103">
    <property type="entry name" value="HIBADH"/>
    <property type="match status" value="1"/>
</dbReference>
<comment type="similarity">
    <text evidence="1">Belongs to the HIBADH-related family.</text>
</comment>
<dbReference type="SUPFAM" id="SSF51735">
    <property type="entry name" value="NAD(P)-binding Rossmann-fold domains"/>
    <property type="match status" value="1"/>
</dbReference>
<feature type="compositionally biased region" description="Basic and acidic residues" evidence="3">
    <location>
        <begin position="12"/>
        <end position="28"/>
    </location>
</feature>
<dbReference type="InterPro" id="IPR036291">
    <property type="entry name" value="NAD(P)-bd_dom_sf"/>
</dbReference>
<evidence type="ECO:0000256" key="2">
    <source>
        <dbReference type="ARBA" id="ARBA00023002"/>
    </source>
</evidence>
<feature type="domain" description="NADPH-dependent reductive aminase-like C-terminal" evidence="5">
    <location>
        <begin position="189"/>
        <end position="317"/>
    </location>
</feature>
<dbReference type="PANTHER" id="PTHR43580">
    <property type="entry name" value="OXIDOREDUCTASE GLYR1-RELATED"/>
    <property type="match status" value="1"/>
</dbReference>
<dbReference type="InterPro" id="IPR015815">
    <property type="entry name" value="HIBADH-related"/>
</dbReference>
<evidence type="ECO:0000259" key="4">
    <source>
        <dbReference type="Pfam" id="PF03446"/>
    </source>
</evidence>
<accession>A0ABU7KUD7</accession>
<protein>
    <submittedName>
        <fullName evidence="6">NAD(P)-binding domain-containing protein</fullName>
    </submittedName>
</protein>
<evidence type="ECO:0000313" key="7">
    <source>
        <dbReference type="Proteomes" id="UP001348641"/>
    </source>
</evidence>
<organism evidence="6 7">
    <name type="scientific">Nocardiopsis tropica</name>
    <dbReference type="NCBI Taxonomy" id="109330"/>
    <lineage>
        <taxon>Bacteria</taxon>
        <taxon>Bacillati</taxon>
        <taxon>Actinomycetota</taxon>
        <taxon>Actinomycetes</taxon>
        <taxon>Streptosporangiales</taxon>
        <taxon>Nocardiopsidaceae</taxon>
        <taxon>Nocardiopsis</taxon>
    </lineage>
</organism>
<dbReference type="Gene3D" id="3.40.50.720">
    <property type="entry name" value="NAD(P)-binding Rossmann-like Domain"/>
    <property type="match status" value="1"/>
</dbReference>
<dbReference type="InterPro" id="IPR006115">
    <property type="entry name" value="6PGDH_NADP-bd"/>
</dbReference>
<feature type="domain" description="6-phosphogluconate dehydrogenase NADP-binding" evidence="4">
    <location>
        <begin position="34"/>
        <end position="182"/>
    </location>
</feature>
<evidence type="ECO:0000256" key="3">
    <source>
        <dbReference type="SAM" id="MobiDB-lite"/>
    </source>
</evidence>
<dbReference type="InterPro" id="IPR013328">
    <property type="entry name" value="6PGD_dom2"/>
</dbReference>
<dbReference type="InterPro" id="IPR051265">
    <property type="entry name" value="HIBADH-related_NP60_sf"/>
</dbReference>
<dbReference type="Pfam" id="PF03446">
    <property type="entry name" value="NAD_binding_2"/>
    <property type="match status" value="1"/>
</dbReference>
<proteinExistence type="inferred from homology"/>
<feature type="compositionally biased region" description="Polar residues" evidence="3">
    <location>
        <begin position="1"/>
        <end position="11"/>
    </location>
</feature>
<dbReference type="Pfam" id="PF21761">
    <property type="entry name" value="RedAm-like_C"/>
    <property type="match status" value="1"/>
</dbReference>
<dbReference type="RefSeq" id="WP_330159898.1">
    <property type="nucleotide sequence ID" value="NZ_BAAAJA010000025.1"/>
</dbReference>
<comment type="caution">
    <text evidence="6">The sequence shown here is derived from an EMBL/GenBank/DDBJ whole genome shotgun (WGS) entry which is preliminary data.</text>
</comment>
<keyword evidence="2" id="KW-0560">Oxidoreductase</keyword>
<dbReference type="InterPro" id="IPR048666">
    <property type="entry name" value="RedAm-like_C"/>
</dbReference>
<dbReference type="PANTHER" id="PTHR43580:SF2">
    <property type="entry name" value="CYTOKINE-LIKE NUCLEAR FACTOR N-PAC"/>
    <property type="match status" value="1"/>
</dbReference>
<evidence type="ECO:0000256" key="1">
    <source>
        <dbReference type="ARBA" id="ARBA00009080"/>
    </source>
</evidence>
<dbReference type="EMBL" id="JAUUCC010000057">
    <property type="protein sequence ID" value="MEE2052910.1"/>
    <property type="molecule type" value="Genomic_DNA"/>
</dbReference>
<dbReference type="Gene3D" id="1.10.1040.10">
    <property type="entry name" value="N-(1-d-carboxylethyl)-l-norvaline Dehydrogenase, domain 2"/>
    <property type="match status" value="1"/>
</dbReference>
<reference evidence="6 7" key="1">
    <citation type="submission" date="2023-07" db="EMBL/GenBank/DDBJ databases">
        <authorList>
            <person name="Girao M."/>
            <person name="Carvalho M.F."/>
        </authorList>
    </citation>
    <scope>NUCLEOTIDE SEQUENCE [LARGE SCALE GENOMIC DNA]</scope>
    <source>
        <strain evidence="6 7">66/93</strain>
    </source>
</reference>
<sequence length="322" mass="33455">MTTNNTAGQDSTAHDGRTQGTTERDAAAGERAPVALVGLGPMGVALGEALLRRGHPLTVWNRTPGRAGALVARGARPARTVAEAVAAAPVTVVCLKDYATTHEVLGAADGALRGRTLVNLASGTPAEAREAVDRAAAHGAEYLDGAIMVPPPLVGQPGAVFLYSGAQEPFDRHRAVLESMGDPRHLGADPGLAVLYNTALLEMMYTTMNGFLHAAALVGSAGVTAARFSELALGWFMPVILDASFAQQAPALDLGHYPGDEGTLEMNLNALEHIARTSEEQGVHTAQPRLLVEIAEAAVARGHGADNYLAVFEVLRRAAPTA</sequence>
<name>A0ABU7KUD7_9ACTN</name>
<dbReference type="Proteomes" id="UP001348641">
    <property type="component" value="Unassembled WGS sequence"/>
</dbReference>
<evidence type="ECO:0000259" key="5">
    <source>
        <dbReference type="Pfam" id="PF21761"/>
    </source>
</evidence>